<comment type="caution">
    <text evidence="2">The sequence shown here is derived from an EMBL/GenBank/DDBJ whole genome shotgun (WGS) entry which is preliminary data.</text>
</comment>
<evidence type="ECO:0000313" key="2">
    <source>
        <dbReference type="EMBL" id="MCP8968577.1"/>
    </source>
</evidence>
<dbReference type="AlphaFoldDB" id="A0AA42BPB2"/>
<dbReference type="Proteomes" id="UP001156102">
    <property type="component" value="Unassembled WGS sequence"/>
</dbReference>
<feature type="compositionally biased region" description="Basic and acidic residues" evidence="1">
    <location>
        <begin position="29"/>
        <end position="38"/>
    </location>
</feature>
<dbReference type="RefSeq" id="WP_254758480.1">
    <property type="nucleotide sequence ID" value="NZ_JANCLT010000003.1"/>
</dbReference>
<protein>
    <submittedName>
        <fullName evidence="2">Uncharacterized protein</fullName>
    </submittedName>
</protein>
<evidence type="ECO:0000313" key="3">
    <source>
        <dbReference type="Proteomes" id="UP001156102"/>
    </source>
</evidence>
<name>A0AA42BPB2_9BACI</name>
<gene>
    <name evidence="2" type="ORF">NK662_08490</name>
</gene>
<sequence length="55" mass="6257">MNEDFEKFHKLQEQHKTVYLGSKQGQRQRAYDNAKDNARGGIDSAPGLEGREHGL</sequence>
<accession>A0AA42BPB2</accession>
<reference evidence="2" key="1">
    <citation type="submission" date="2022-07" db="EMBL/GenBank/DDBJ databases">
        <authorList>
            <person name="Li W.-J."/>
            <person name="Deng Q.-Q."/>
        </authorList>
    </citation>
    <scope>NUCLEOTIDE SEQUENCE</scope>
    <source>
        <strain evidence="2">SYSU M60031</strain>
    </source>
</reference>
<organism evidence="2 3">
    <name type="scientific">Ectobacillus ponti</name>
    <dbReference type="NCBI Taxonomy" id="2961894"/>
    <lineage>
        <taxon>Bacteria</taxon>
        <taxon>Bacillati</taxon>
        <taxon>Bacillota</taxon>
        <taxon>Bacilli</taxon>
        <taxon>Bacillales</taxon>
        <taxon>Bacillaceae</taxon>
        <taxon>Ectobacillus</taxon>
    </lineage>
</organism>
<dbReference type="EMBL" id="JANCLT010000003">
    <property type="protein sequence ID" value="MCP8968577.1"/>
    <property type="molecule type" value="Genomic_DNA"/>
</dbReference>
<evidence type="ECO:0000256" key="1">
    <source>
        <dbReference type="SAM" id="MobiDB-lite"/>
    </source>
</evidence>
<proteinExistence type="predicted"/>
<keyword evidence="3" id="KW-1185">Reference proteome</keyword>
<feature type="region of interest" description="Disordered" evidence="1">
    <location>
        <begin position="20"/>
        <end position="55"/>
    </location>
</feature>